<keyword evidence="6 8" id="KW-0472">Membrane</keyword>
<dbReference type="ExpressionAtlas" id="A0A5F7ZEV2">
    <property type="expression patterns" value="baseline"/>
</dbReference>
<feature type="compositionally biased region" description="Polar residues" evidence="7">
    <location>
        <begin position="641"/>
        <end position="651"/>
    </location>
</feature>
<dbReference type="AlphaFoldDB" id="A0A5F7ZEV2"/>
<evidence type="ECO:0000256" key="6">
    <source>
        <dbReference type="ARBA" id="ARBA00023136"/>
    </source>
</evidence>
<dbReference type="VGNC" id="VGNC:79817">
    <property type="gene designation" value="TMEM176B"/>
</dbReference>
<feature type="region of interest" description="Disordered" evidence="7">
    <location>
        <begin position="618"/>
        <end position="651"/>
    </location>
</feature>
<dbReference type="GeneTree" id="ENSGT00530000064074"/>
<evidence type="ECO:0000256" key="5">
    <source>
        <dbReference type="ARBA" id="ARBA00022989"/>
    </source>
</evidence>
<evidence type="ECO:0000313" key="11">
    <source>
        <dbReference type="VGNC" id="VGNC:79817"/>
    </source>
</evidence>
<feature type="compositionally biased region" description="Pro residues" evidence="7">
    <location>
        <begin position="65"/>
        <end position="74"/>
    </location>
</feature>
<reference evidence="9" key="3">
    <citation type="submission" date="2025-08" db="UniProtKB">
        <authorList>
            <consortium name="Ensembl"/>
        </authorList>
    </citation>
    <scope>IDENTIFICATION</scope>
    <source>
        <strain evidence="9">17573</strain>
    </source>
</reference>
<organism evidence="9 10">
    <name type="scientific">Macaca mulatta</name>
    <name type="common">Rhesus macaque</name>
    <dbReference type="NCBI Taxonomy" id="9544"/>
    <lineage>
        <taxon>Eukaryota</taxon>
        <taxon>Metazoa</taxon>
        <taxon>Chordata</taxon>
        <taxon>Craniata</taxon>
        <taxon>Vertebrata</taxon>
        <taxon>Euteleostomi</taxon>
        <taxon>Mammalia</taxon>
        <taxon>Eutheria</taxon>
        <taxon>Euarchontoglires</taxon>
        <taxon>Primates</taxon>
        <taxon>Haplorrhini</taxon>
        <taxon>Catarrhini</taxon>
        <taxon>Cercopithecidae</taxon>
        <taxon>Cercopithecinae</taxon>
        <taxon>Macaca</taxon>
    </lineage>
</organism>
<evidence type="ECO:0000256" key="1">
    <source>
        <dbReference type="ARBA" id="ARBA00004141"/>
    </source>
</evidence>
<dbReference type="GO" id="GO:0016020">
    <property type="term" value="C:membrane"/>
    <property type="evidence" value="ECO:0007669"/>
    <property type="project" value="UniProtKB-SubCell"/>
</dbReference>
<dbReference type="GO" id="GO:2001199">
    <property type="term" value="P:negative regulation of dendritic cell differentiation"/>
    <property type="evidence" value="ECO:0000318"/>
    <property type="project" value="GO_Central"/>
</dbReference>
<dbReference type="InterPro" id="IPR007237">
    <property type="entry name" value="CD20-like"/>
</dbReference>
<protein>
    <submittedName>
        <fullName evidence="9">Transmembrane protein 176B</fullName>
    </submittedName>
</protein>
<comment type="similarity">
    <text evidence="2">Belongs to the TMEM176 family.</text>
</comment>
<feature type="region of interest" description="Disordered" evidence="7">
    <location>
        <begin position="24"/>
        <end position="79"/>
    </location>
</feature>
<feature type="region of interest" description="Disordered" evidence="7">
    <location>
        <begin position="191"/>
        <end position="215"/>
    </location>
</feature>
<dbReference type="Ensembl" id="ENSMMUT00000094748.1">
    <property type="protein sequence ID" value="ENSMMUP00000063141.1"/>
    <property type="gene ID" value="ENSMMUG00000008596.4"/>
</dbReference>
<dbReference type="STRING" id="9544.ENSMMUP00000063141"/>
<feature type="compositionally biased region" description="Low complexity" evidence="7">
    <location>
        <begin position="55"/>
        <end position="64"/>
    </location>
</feature>
<dbReference type="InterPro" id="IPR009281">
    <property type="entry name" value="TMEM176A/TMEM176B"/>
</dbReference>
<evidence type="ECO:0000256" key="4">
    <source>
        <dbReference type="ARBA" id="ARBA00022692"/>
    </source>
</evidence>
<keyword evidence="5 8" id="KW-1133">Transmembrane helix</keyword>
<comment type="subcellular location">
    <subcellularLocation>
        <location evidence="1">Membrane</location>
        <topology evidence="1">Multi-pass membrane protein</topology>
    </subcellularLocation>
</comment>
<keyword evidence="4 8" id="KW-0812">Transmembrane</keyword>
<feature type="transmembrane region" description="Helical" evidence="8">
    <location>
        <begin position="448"/>
        <end position="470"/>
    </location>
</feature>
<feature type="transmembrane region" description="Helical" evidence="8">
    <location>
        <begin position="482"/>
        <end position="500"/>
    </location>
</feature>
<dbReference type="InParanoid" id="A0A5F7ZEV2"/>
<proteinExistence type="inferred from homology"/>
<name>A0A5F7ZEV2_MACMU</name>
<feature type="transmembrane region" description="Helical" evidence="8">
    <location>
        <begin position="506"/>
        <end position="530"/>
    </location>
</feature>
<dbReference type="Bgee" id="ENSMMUG00000008596">
    <property type="expression patterns" value="Expressed in ileum and 21 other cell types or tissues"/>
</dbReference>
<dbReference type="Proteomes" id="UP000006718">
    <property type="component" value="Chromosome 3"/>
</dbReference>
<feature type="transmembrane region" description="Helical" evidence="8">
    <location>
        <begin position="586"/>
        <end position="608"/>
    </location>
</feature>
<evidence type="ECO:0000256" key="3">
    <source>
        <dbReference type="ARBA" id="ARBA00022553"/>
    </source>
</evidence>
<sequence>MAVLVTEPHPCPLRRGMCVAERAADHAGAAATAEPAGTSPFAPDLLYPPHPPPRAQASRSSSAPRPHPSPPPPGLFLRSPLHGLQALRQDRALGCLWSSCGSSRAPAGLRIHPCPRHRRPPAPPTAAHARRVHAAPAPGKNAGQCGARSKAGAAPGLLRSPLSAVSSLGGGPSYAPPAVRRHLGARAEGVPGAARSGALPHLRSSGPAGRQREGWGAGWGAAWRSGLRIGGGGGGGGGGGVELQLLGFTAGCRAWGPSGVLPLREGHWALGSWERARADGPGKAHGVVLAPSSAQPGPACECGRVGAQGSRGGSAFSCQVRSSGRNPPAGPRGRSWFRETAQPGRGLSPHPCIYHLRPPVAPLLGVSSCPLCYAAGSRRTAGRMTQNTVIVNGVAVASTPSQPSHINVHIHQESTLTQLLKAGSSLKKFLFHPGDTVPSTARIGYEQLALGVTQILLGVVSCALGVCFCLGPWTVLRASGCAFWAGSVAIAAGAGAVVHEKHPGKLAGYVSILLTLAAFATAMAAVVLCVNSFIWQTEPFLYIDTVCDPSDVVIPTTGYRWQSQENQWQKEECRAYMQMLRKLFTAIRALFLAVCVLKVIVSLASLGVNLRNLCGQSSQPLNEEGSEKRLLGENSVPPSPSREQTSTVIVL</sequence>
<evidence type="ECO:0000256" key="8">
    <source>
        <dbReference type="SAM" id="Phobius"/>
    </source>
</evidence>
<reference evidence="10" key="1">
    <citation type="journal article" date="2007" name="Science">
        <title>Evolutionary and biomedical insights from the rhesus macaque genome.</title>
        <authorList>
            <person name="Gibbs R.A."/>
            <person name="Rogers J."/>
            <person name="Katze M.G."/>
            <person name="Bumgarner R."/>
            <person name="Weinstock G.M."/>
            <person name="Mardis E.R."/>
            <person name="Remington K.A."/>
            <person name="Strausberg R.L."/>
            <person name="Venter J.C."/>
            <person name="Wilson R.K."/>
            <person name="Batzer M.A."/>
            <person name="Bustamante C.D."/>
            <person name="Eichler E.E."/>
            <person name="Hahn M.W."/>
            <person name="Hardison R.C."/>
            <person name="Makova K.D."/>
            <person name="Miller W."/>
            <person name="Milosavljevic A."/>
            <person name="Palermo R.E."/>
            <person name="Siepel A."/>
            <person name="Sikela J.M."/>
            <person name="Attaway T."/>
            <person name="Bell S."/>
            <person name="Bernard K.E."/>
            <person name="Buhay C.J."/>
            <person name="Chandrabose M.N."/>
            <person name="Dao M."/>
            <person name="Davis C."/>
            <person name="Delehaunty K.D."/>
            <person name="Ding Y."/>
            <person name="Dinh H.H."/>
            <person name="Dugan-Rocha S."/>
            <person name="Fulton L.A."/>
            <person name="Gabisi R.A."/>
            <person name="Garner T.T."/>
            <person name="Godfrey J."/>
            <person name="Hawes A.C."/>
            <person name="Hernandez J."/>
            <person name="Hines S."/>
            <person name="Holder M."/>
            <person name="Hume J."/>
            <person name="Jhangiani S.N."/>
            <person name="Joshi V."/>
            <person name="Khan Z.M."/>
            <person name="Kirkness E.F."/>
            <person name="Cree A."/>
            <person name="Fowler R.G."/>
            <person name="Lee S."/>
            <person name="Lewis L.R."/>
            <person name="Li Z."/>
            <person name="Liu Y.-S."/>
            <person name="Moore S.M."/>
            <person name="Muzny D."/>
            <person name="Nazareth L.V."/>
            <person name="Ngo D.N."/>
            <person name="Okwuonu G.O."/>
            <person name="Pai G."/>
            <person name="Parker D."/>
            <person name="Paul H.A."/>
            <person name="Pfannkoch C."/>
            <person name="Pohl C.S."/>
            <person name="Rogers Y.-H.C."/>
            <person name="Ruiz S.J."/>
            <person name="Sabo A."/>
            <person name="Santibanez J."/>
            <person name="Schneider B.W."/>
            <person name="Smith S.M."/>
            <person name="Sodergren E."/>
            <person name="Svatek A.F."/>
            <person name="Utterback T.R."/>
            <person name="Vattathil S."/>
            <person name="Warren W."/>
            <person name="White C.S."/>
            <person name="Chinwalla A.T."/>
            <person name="Feng Y."/>
            <person name="Halpern A.L."/>
            <person name="Hillier L.W."/>
            <person name="Huang X."/>
            <person name="Minx P."/>
            <person name="Nelson J.O."/>
            <person name="Pepin K.H."/>
            <person name="Qin X."/>
            <person name="Sutton G.G."/>
            <person name="Venter E."/>
            <person name="Walenz B.P."/>
            <person name="Wallis J.W."/>
            <person name="Worley K.C."/>
            <person name="Yang S.-P."/>
            <person name="Jones S.M."/>
            <person name="Marra M.A."/>
            <person name="Rocchi M."/>
            <person name="Schein J.E."/>
            <person name="Baertsch R."/>
            <person name="Clarke L."/>
            <person name="Csuros M."/>
            <person name="Glasscock J."/>
            <person name="Harris R.A."/>
            <person name="Havlak P."/>
            <person name="Jackson A.R."/>
            <person name="Jiang H."/>
            <person name="Liu Y."/>
            <person name="Messina D.N."/>
            <person name="Shen Y."/>
            <person name="Song H.X.-Z."/>
            <person name="Wylie T."/>
            <person name="Zhang L."/>
            <person name="Birney E."/>
            <person name="Han K."/>
            <person name="Konkel M.K."/>
            <person name="Lee J."/>
            <person name="Smit A.F.A."/>
            <person name="Ullmer B."/>
            <person name="Wang H."/>
            <person name="Xing J."/>
            <person name="Burhans R."/>
            <person name="Cheng Z."/>
            <person name="Karro J.E."/>
            <person name="Ma J."/>
            <person name="Raney B."/>
            <person name="She X."/>
            <person name="Cox M.J."/>
            <person name="Demuth J.P."/>
            <person name="Dumas L.J."/>
            <person name="Han S.-G."/>
            <person name="Hopkins J."/>
            <person name="Karimpour-Fard A."/>
            <person name="Kim Y.H."/>
            <person name="Pollack J.R."/>
            <person name="Vinar T."/>
            <person name="Addo-Quaye C."/>
            <person name="Degenhardt J."/>
            <person name="Denby A."/>
            <person name="Hubisz M.J."/>
            <person name="Indap A."/>
            <person name="Kosiol C."/>
            <person name="Lahn B.T."/>
            <person name="Lawson H.A."/>
            <person name="Marklein A."/>
            <person name="Nielsen R."/>
            <person name="Vallender E.J."/>
            <person name="Clark A.G."/>
            <person name="Ferguson B."/>
            <person name="Hernandez R.D."/>
            <person name="Hirani K."/>
            <person name="Kehrer-Sawatzki H."/>
            <person name="Kolb J."/>
            <person name="Patil S."/>
            <person name="Pu L.-L."/>
            <person name="Ren Y."/>
            <person name="Smith D.G."/>
            <person name="Wheeler D.A."/>
            <person name="Schenck I."/>
            <person name="Ball E.V."/>
            <person name="Chen R."/>
            <person name="Cooper D.N."/>
            <person name="Giardine B."/>
            <person name="Hsu F."/>
            <person name="Kent W.J."/>
            <person name="Lesk A."/>
            <person name="Nelson D.L."/>
            <person name="O'brien W.E."/>
            <person name="Pruefer K."/>
            <person name="Stenson P.D."/>
            <person name="Wallace J.C."/>
            <person name="Ke H."/>
            <person name="Liu X.-M."/>
            <person name="Wang P."/>
            <person name="Xiang A.P."/>
            <person name="Yang F."/>
            <person name="Barber G.P."/>
            <person name="Haussler D."/>
            <person name="Karolchik D."/>
            <person name="Kern A.D."/>
            <person name="Kuhn R.M."/>
            <person name="Smith K.E."/>
            <person name="Zwieg A.S."/>
        </authorList>
    </citation>
    <scope>NUCLEOTIDE SEQUENCE [LARGE SCALE GENOMIC DNA]</scope>
    <source>
        <strain evidence="10">17573</strain>
    </source>
</reference>
<gene>
    <name evidence="9 11" type="primary">TMEM176B</name>
</gene>
<evidence type="ECO:0000256" key="2">
    <source>
        <dbReference type="ARBA" id="ARBA00006022"/>
    </source>
</evidence>
<keyword evidence="10" id="KW-1185">Reference proteome</keyword>
<evidence type="ECO:0000256" key="7">
    <source>
        <dbReference type="SAM" id="MobiDB-lite"/>
    </source>
</evidence>
<dbReference type="VEuPathDB" id="HostDB:ENSMMUG00000008596"/>
<accession>A0A5F7ZEV2</accession>
<feature type="compositionally biased region" description="Low complexity" evidence="7">
    <location>
        <begin position="26"/>
        <end position="45"/>
    </location>
</feature>
<keyword evidence="3" id="KW-0597">Phosphoprotein</keyword>
<dbReference type="Pfam" id="PF04103">
    <property type="entry name" value="CD20"/>
    <property type="match status" value="1"/>
</dbReference>
<evidence type="ECO:0000313" key="10">
    <source>
        <dbReference type="Proteomes" id="UP000006718"/>
    </source>
</evidence>
<reference evidence="9" key="4">
    <citation type="submission" date="2025-09" db="UniProtKB">
        <authorList>
            <consortium name="Ensembl"/>
        </authorList>
    </citation>
    <scope>IDENTIFICATION</scope>
    <source>
        <strain evidence="9">17573</strain>
    </source>
</reference>
<evidence type="ECO:0000313" key="9">
    <source>
        <dbReference type="Ensembl" id="ENSMMUP00000063141.1"/>
    </source>
</evidence>
<dbReference type="PANTHER" id="PTHR15756">
    <property type="entry name" value="LR8/HCA112"/>
    <property type="match status" value="1"/>
</dbReference>
<reference evidence="9" key="2">
    <citation type="submission" date="2019-01" db="EMBL/GenBank/DDBJ databases">
        <authorList>
            <person name="Graves T."/>
            <person name="Eichler E.E."/>
            <person name="Wilson R.K."/>
        </authorList>
    </citation>
    <scope>NUCLEOTIDE SEQUENCE [LARGE SCALE GENOMIC DNA]</scope>
    <source>
        <strain evidence="9">17573</strain>
    </source>
</reference>
<dbReference type="PANTHER" id="PTHR15756:SF7">
    <property type="entry name" value="TRANSMEMBRANE PROTEIN 176B"/>
    <property type="match status" value="1"/>
</dbReference>